<reference evidence="1 2" key="1">
    <citation type="submission" date="2018-08" db="EMBL/GenBank/DDBJ databases">
        <title>Genome and evolution of the arbuscular mycorrhizal fungus Diversispora epigaea (formerly Glomus versiforme) and its bacterial endosymbionts.</title>
        <authorList>
            <person name="Sun X."/>
            <person name="Fei Z."/>
            <person name="Harrison M."/>
        </authorList>
    </citation>
    <scope>NUCLEOTIDE SEQUENCE [LARGE SCALE GENOMIC DNA]</scope>
    <source>
        <strain evidence="1 2">IT104</strain>
    </source>
</reference>
<keyword evidence="2" id="KW-1185">Reference proteome</keyword>
<dbReference type="AlphaFoldDB" id="A0A397J8D3"/>
<dbReference type="InterPro" id="IPR036537">
    <property type="entry name" value="Adaptor_Cbl_N_dom_sf"/>
</dbReference>
<dbReference type="CDD" id="cd21037">
    <property type="entry name" value="MLKL_NTD"/>
    <property type="match status" value="1"/>
</dbReference>
<dbReference type="OrthoDB" id="2314769at2759"/>
<dbReference type="EMBL" id="PQFF01000079">
    <property type="protein sequence ID" value="RHZ84311.1"/>
    <property type="molecule type" value="Genomic_DNA"/>
</dbReference>
<dbReference type="GO" id="GO:0007166">
    <property type="term" value="P:cell surface receptor signaling pathway"/>
    <property type="evidence" value="ECO:0007669"/>
    <property type="project" value="InterPro"/>
</dbReference>
<comment type="caution">
    <text evidence="1">The sequence shown here is derived from an EMBL/GenBank/DDBJ whole genome shotgun (WGS) entry which is preliminary data.</text>
</comment>
<sequence>MSIVFAPLFDTVDKVMESLYTIYDNAKCNKKMCRALIDRIEVVKQVIKSLKRKKQEYFSIKEYYLAWVRFTNVLKDIKDFAKDVTQQESVFQKYLNANTVT</sequence>
<dbReference type="Gene3D" id="1.20.930.20">
    <property type="entry name" value="Adaptor protein Cbl, N-terminal domain"/>
    <property type="match status" value="1"/>
</dbReference>
<name>A0A397J8D3_9GLOM</name>
<dbReference type="InterPro" id="IPR059179">
    <property type="entry name" value="MLKL-like_MCAfunc"/>
</dbReference>
<dbReference type="STRING" id="1348612.A0A397J8D3"/>
<proteinExistence type="predicted"/>
<dbReference type="Proteomes" id="UP000266861">
    <property type="component" value="Unassembled WGS sequence"/>
</dbReference>
<protein>
    <submittedName>
        <fullName evidence="1">Uncharacterized protein</fullName>
    </submittedName>
</protein>
<organism evidence="1 2">
    <name type="scientific">Diversispora epigaea</name>
    <dbReference type="NCBI Taxonomy" id="1348612"/>
    <lineage>
        <taxon>Eukaryota</taxon>
        <taxon>Fungi</taxon>
        <taxon>Fungi incertae sedis</taxon>
        <taxon>Mucoromycota</taxon>
        <taxon>Glomeromycotina</taxon>
        <taxon>Glomeromycetes</taxon>
        <taxon>Diversisporales</taxon>
        <taxon>Diversisporaceae</taxon>
        <taxon>Diversispora</taxon>
    </lineage>
</organism>
<evidence type="ECO:0000313" key="1">
    <source>
        <dbReference type="EMBL" id="RHZ84311.1"/>
    </source>
</evidence>
<evidence type="ECO:0000313" key="2">
    <source>
        <dbReference type="Proteomes" id="UP000266861"/>
    </source>
</evidence>
<accession>A0A397J8D3</accession>
<gene>
    <name evidence="1" type="ORF">Glove_83g5</name>
</gene>